<keyword evidence="3" id="KW-1185">Reference proteome</keyword>
<feature type="region of interest" description="Disordered" evidence="1">
    <location>
        <begin position="71"/>
        <end position="92"/>
    </location>
</feature>
<comment type="caution">
    <text evidence="2">The sequence shown here is derived from an EMBL/GenBank/DDBJ whole genome shotgun (WGS) entry which is preliminary data.</text>
</comment>
<dbReference type="AlphaFoldDB" id="A0A5B0QJK1"/>
<reference evidence="2 3" key="1">
    <citation type="submission" date="2019-05" db="EMBL/GenBank/DDBJ databases">
        <title>Emergence of the Ug99 lineage of the wheat stem rust pathogen through somatic hybridization.</title>
        <authorList>
            <person name="Li F."/>
            <person name="Upadhyaya N.M."/>
            <person name="Sperschneider J."/>
            <person name="Matny O."/>
            <person name="Nguyen-Phuc H."/>
            <person name="Mago R."/>
            <person name="Raley C."/>
            <person name="Miller M.E."/>
            <person name="Silverstein K.A.T."/>
            <person name="Henningsen E."/>
            <person name="Hirsch C.D."/>
            <person name="Visser B."/>
            <person name="Pretorius Z.A."/>
            <person name="Steffenson B.J."/>
            <person name="Schwessinger B."/>
            <person name="Dodds P.N."/>
            <person name="Figueroa M."/>
        </authorList>
    </citation>
    <scope>NUCLEOTIDE SEQUENCE [LARGE SCALE GENOMIC DNA]</scope>
    <source>
        <strain evidence="2">21-0</strain>
    </source>
</reference>
<accession>A0A5B0QJK1</accession>
<protein>
    <submittedName>
        <fullName evidence="2">Uncharacterized protein</fullName>
    </submittedName>
</protein>
<sequence>MLKDDHWTISGRSNGRKLAVFTSMLLGWHPPQAVLPAGVLDRLAASPSSLWKSPPDQAHLYSPSLGLLISQSAQPQSRADRRQLEPVSDPQD</sequence>
<gene>
    <name evidence="2" type="ORF">PGT21_027551</name>
</gene>
<evidence type="ECO:0000313" key="3">
    <source>
        <dbReference type="Proteomes" id="UP000324748"/>
    </source>
</evidence>
<name>A0A5B0QJK1_PUCGR</name>
<organism evidence="2 3">
    <name type="scientific">Puccinia graminis f. sp. tritici</name>
    <dbReference type="NCBI Taxonomy" id="56615"/>
    <lineage>
        <taxon>Eukaryota</taxon>
        <taxon>Fungi</taxon>
        <taxon>Dikarya</taxon>
        <taxon>Basidiomycota</taxon>
        <taxon>Pucciniomycotina</taxon>
        <taxon>Pucciniomycetes</taxon>
        <taxon>Pucciniales</taxon>
        <taxon>Pucciniaceae</taxon>
        <taxon>Puccinia</taxon>
    </lineage>
</organism>
<proteinExistence type="predicted"/>
<dbReference type="Proteomes" id="UP000324748">
    <property type="component" value="Unassembled WGS sequence"/>
</dbReference>
<evidence type="ECO:0000313" key="2">
    <source>
        <dbReference type="EMBL" id="KAA1113302.1"/>
    </source>
</evidence>
<dbReference type="EMBL" id="VSWC01000015">
    <property type="protein sequence ID" value="KAA1113302.1"/>
    <property type="molecule type" value="Genomic_DNA"/>
</dbReference>
<evidence type="ECO:0000256" key="1">
    <source>
        <dbReference type="SAM" id="MobiDB-lite"/>
    </source>
</evidence>